<organism evidence="2 3">
    <name type="scientific">Prorocentrum cordatum</name>
    <dbReference type="NCBI Taxonomy" id="2364126"/>
    <lineage>
        <taxon>Eukaryota</taxon>
        <taxon>Sar</taxon>
        <taxon>Alveolata</taxon>
        <taxon>Dinophyceae</taxon>
        <taxon>Prorocentrales</taxon>
        <taxon>Prorocentraceae</taxon>
        <taxon>Prorocentrum</taxon>
    </lineage>
</organism>
<protein>
    <submittedName>
        <fullName evidence="2">Uncharacterized protein</fullName>
    </submittedName>
</protein>
<evidence type="ECO:0000313" key="3">
    <source>
        <dbReference type="Proteomes" id="UP001189429"/>
    </source>
</evidence>
<dbReference type="EMBL" id="CAUYUJ010016844">
    <property type="protein sequence ID" value="CAK0869358.1"/>
    <property type="molecule type" value="Genomic_DNA"/>
</dbReference>
<sequence>MLNMQGPTPDQTRSAMTMRAPASNPSSSQNERAGTSVTTNTLENPSCKPKSSNLEPPTEHTEQRRNRRGQEGAGTSPATNGAVPRAPCSLHCPAREREREREREGRERSGRRRRARRQEARAGGTRQESHAEHC</sequence>
<feature type="compositionally biased region" description="Polar residues" evidence="1">
    <location>
        <begin position="23"/>
        <end position="55"/>
    </location>
</feature>
<feature type="compositionally biased region" description="Basic and acidic residues" evidence="1">
    <location>
        <begin position="57"/>
        <end position="70"/>
    </location>
</feature>
<feature type="compositionally biased region" description="Basic and acidic residues" evidence="1">
    <location>
        <begin position="93"/>
        <end position="108"/>
    </location>
</feature>
<name>A0ABN9V8T1_9DINO</name>
<evidence type="ECO:0000256" key="1">
    <source>
        <dbReference type="SAM" id="MobiDB-lite"/>
    </source>
</evidence>
<feature type="compositionally biased region" description="Polar residues" evidence="1">
    <location>
        <begin position="1"/>
        <end position="15"/>
    </location>
</feature>
<reference evidence="2" key="1">
    <citation type="submission" date="2023-10" db="EMBL/GenBank/DDBJ databases">
        <authorList>
            <person name="Chen Y."/>
            <person name="Shah S."/>
            <person name="Dougan E. K."/>
            <person name="Thang M."/>
            <person name="Chan C."/>
        </authorList>
    </citation>
    <scope>NUCLEOTIDE SEQUENCE [LARGE SCALE GENOMIC DNA]</scope>
</reference>
<gene>
    <name evidence="2" type="ORF">PCOR1329_LOCUS55748</name>
</gene>
<comment type="caution">
    <text evidence="2">The sequence shown here is derived from an EMBL/GenBank/DDBJ whole genome shotgun (WGS) entry which is preliminary data.</text>
</comment>
<feature type="region of interest" description="Disordered" evidence="1">
    <location>
        <begin position="1"/>
        <end position="134"/>
    </location>
</feature>
<proteinExistence type="predicted"/>
<keyword evidence="3" id="KW-1185">Reference proteome</keyword>
<accession>A0ABN9V8T1</accession>
<evidence type="ECO:0000313" key="2">
    <source>
        <dbReference type="EMBL" id="CAK0869358.1"/>
    </source>
</evidence>
<dbReference type="Proteomes" id="UP001189429">
    <property type="component" value="Unassembled WGS sequence"/>
</dbReference>